<protein>
    <recommendedName>
        <fullName evidence="1">RAP domain-containing protein</fullName>
    </recommendedName>
</protein>
<dbReference type="GeneID" id="9039585"/>
<evidence type="ECO:0000313" key="2">
    <source>
        <dbReference type="EMBL" id="EER19330.1"/>
    </source>
</evidence>
<dbReference type="PROSITE" id="PS51286">
    <property type="entry name" value="RAP"/>
    <property type="match status" value="1"/>
</dbReference>
<sequence>MNKTSPVESDTSLVRELANDIRSASGGEVEQPRIPIHRLHEVLEDALPRMQGPPSLDMRLILQHYHHKLYLSTDSSSDYVAALALLATSAQRLDSNVGDMVKQCSQVIMDGLHNASLKNKKTAELANVHTLLKVLTICARLHLRGCPPPDALPRSIVTVLCKEQFADKFLTEVSAQDAWTMLRSLAAIGITSPAGLYLVDRYFDQKGRVEQLSRVRMVQMVEALCMLRSRGQALEAVCDQLAMHVVRISPQQRLSLIRSFAMVNAAPNLLYLFLHSGRRWRLKLPISSQAEMLSSFAQLRLRPRGSVFFKDLLLTVLRGRKRADVDPLRLCYDLFLLDMFDESAFKRLEAAVGSQDCMEIPLEEACRALASLGYFCYGRPATYDVLLAQVGRFEATLYQNRNCLVQLKSLEIAFRIGHSAFPISSLSPSAQQTLLRIRHAEIADLSRDAAPTSWTQDLRRVAGQVCNRTYFNITVGPFIVDFVRTSDGTPQTKLDRDGDERLQAVRQCVALEPLKGQCFYRGSDHNELTSNSKYRHLLLRGLGIEICPVAKEQWMGMSTDAEKVHYIREIVAEGMARLKERRKEHARKISQIKWQKRVDARNVS</sequence>
<dbReference type="EMBL" id="GG671097">
    <property type="protein sequence ID" value="EER19330.1"/>
    <property type="molecule type" value="Genomic_DNA"/>
</dbReference>
<dbReference type="AlphaFoldDB" id="C5K860"/>
<dbReference type="InParanoid" id="C5K860"/>
<evidence type="ECO:0000259" key="1">
    <source>
        <dbReference type="PROSITE" id="PS51286"/>
    </source>
</evidence>
<dbReference type="OrthoDB" id="440341at2759"/>
<proteinExistence type="predicted"/>
<keyword evidence="3" id="KW-1185">Reference proteome</keyword>
<name>C5K860_PERM5</name>
<dbReference type="OMA" id="GSDHNEL"/>
<evidence type="ECO:0000313" key="3">
    <source>
        <dbReference type="Proteomes" id="UP000007800"/>
    </source>
</evidence>
<feature type="domain" description="RAP" evidence="1">
    <location>
        <begin position="509"/>
        <end position="569"/>
    </location>
</feature>
<reference evidence="2 3" key="1">
    <citation type="submission" date="2008-07" db="EMBL/GenBank/DDBJ databases">
        <authorList>
            <person name="El-Sayed N."/>
            <person name="Caler E."/>
            <person name="Inman J."/>
            <person name="Amedeo P."/>
            <person name="Hass B."/>
            <person name="Wortman J."/>
        </authorList>
    </citation>
    <scope>NUCLEOTIDE SEQUENCE [LARGE SCALE GENOMIC DNA]</scope>
    <source>
        <strain evidence="3">ATCC 50983 / TXsc</strain>
    </source>
</reference>
<gene>
    <name evidence="2" type="ORF">Pmar_PMAR012182</name>
</gene>
<organism evidence="3">
    <name type="scientific">Perkinsus marinus (strain ATCC 50983 / TXsc)</name>
    <dbReference type="NCBI Taxonomy" id="423536"/>
    <lineage>
        <taxon>Eukaryota</taxon>
        <taxon>Sar</taxon>
        <taxon>Alveolata</taxon>
        <taxon>Perkinsozoa</taxon>
        <taxon>Perkinsea</taxon>
        <taxon>Perkinsida</taxon>
        <taxon>Perkinsidae</taxon>
        <taxon>Perkinsus</taxon>
    </lineage>
</organism>
<dbReference type="InterPro" id="IPR013584">
    <property type="entry name" value="RAP"/>
</dbReference>
<dbReference type="RefSeq" id="XP_002787534.1">
    <property type="nucleotide sequence ID" value="XM_002787488.1"/>
</dbReference>
<accession>C5K860</accession>
<dbReference type="Proteomes" id="UP000007800">
    <property type="component" value="Unassembled WGS sequence"/>
</dbReference>